<protein>
    <submittedName>
        <fullName evidence="2">Uncharacterized protein</fullName>
    </submittedName>
</protein>
<sequence length="70" mass="7721">MKSCTSSSQVCHFGLAVFHQGQSNKALELPQTCYGVGQYFLGWEGVGLASFLLIHFWFTRLQVPSLPPAC</sequence>
<dbReference type="AlphaFoldDB" id="A0A2K1YII7"/>
<evidence type="ECO:0000313" key="3">
    <source>
        <dbReference type="Proteomes" id="UP000006729"/>
    </source>
</evidence>
<dbReference type="InParanoid" id="A0A2K1YII7"/>
<organism evidence="2 3">
    <name type="scientific">Populus trichocarpa</name>
    <name type="common">Western balsam poplar</name>
    <name type="synonym">Populus balsamifera subsp. trichocarpa</name>
    <dbReference type="NCBI Taxonomy" id="3694"/>
    <lineage>
        <taxon>Eukaryota</taxon>
        <taxon>Viridiplantae</taxon>
        <taxon>Streptophyta</taxon>
        <taxon>Embryophyta</taxon>
        <taxon>Tracheophyta</taxon>
        <taxon>Spermatophyta</taxon>
        <taxon>Magnoliopsida</taxon>
        <taxon>eudicotyledons</taxon>
        <taxon>Gunneridae</taxon>
        <taxon>Pentapetalae</taxon>
        <taxon>rosids</taxon>
        <taxon>fabids</taxon>
        <taxon>Malpighiales</taxon>
        <taxon>Salicaceae</taxon>
        <taxon>Saliceae</taxon>
        <taxon>Populus</taxon>
    </lineage>
</organism>
<proteinExistence type="predicted"/>
<reference evidence="2 3" key="1">
    <citation type="journal article" date="2006" name="Science">
        <title>The genome of black cottonwood, Populus trichocarpa (Torr. &amp; Gray).</title>
        <authorList>
            <person name="Tuskan G.A."/>
            <person name="Difazio S."/>
            <person name="Jansson S."/>
            <person name="Bohlmann J."/>
            <person name="Grigoriev I."/>
            <person name="Hellsten U."/>
            <person name="Putnam N."/>
            <person name="Ralph S."/>
            <person name="Rombauts S."/>
            <person name="Salamov A."/>
            <person name="Schein J."/>
            <person name="Sterck L."/>
            <person name="Aerts A."/>
            <person name="Bhalerao R.R."/>
            <person name="Bhalerao R.P."/>
            <person name="Blaudez D."/>
            <person name="Boerjan W."/>
            <person name="Brun A."/>
            <person name="Brunner A."/>
            <person name="Busov V."/>
            <person name="Campbell M."/>
            <person name="Carlson J."/>
            <person name="Chalot M."/>
            <person name="Chapman J."/>
            <person name="Chen G.L."/>
            <person name="Cooper D."/>
            <person name="Coutinho P.M."/>
            <person name="Couturier J."/>
            <person name="Covert S."/>
            <person name="Cronk Q."/>
            <person name="Cunningham R."/>
            <person name="Davis J."/>
            <person name="Degroeve S."/>
            <person name="Dejardin A."/>
            <person name="Depamphilis C."/>
            <person name="Detter J."/>
            <person name="Dirks B."/>
            <person name="Dubchak I."/>
            <person name="Duplessis S."/>
            <person name="Ehlting J."/>
            <person name="Ellis B."/>
            <person name="Gendler K."/>
            <person name="Goodstein D."/>
            <person name="Gribskov M."/>
            <person name="Grimwood J."/>
            <person name="Groover A."/>
            <person name="Gunter L."/>
            <person name="Hamberger B."/>
            <person name="Heinze B."/>
            <person name="Helariutta Y."/>
            <person name="Henrissat B."/>
            <person name="Holligan D."/>
            <person name="Holt R."/>
            <person name="Huang W."/>
            <person name="Islam-Faridi N."/>
            <person name="Jones S."/>
            <person name="Jones-Rhoades M."/>
            <person name="Jorgensen R."/>
            <person name="Joshi C."/>
            <person name="Kangasjarvi J."/>
            <person name="Karlsson J."/>
            <person name="Kelleher C."/>
            <person name="Kirkpatrick R."/>
            <person name="Kirst M."/>
            <person name="Kohler A."/>
            <person name="Kalluri U."/>
            <person name="Larimer F."/>
            <person name="Leebens-Mack J."/>
            <person name="Leple J.C."/>
            <person name="Locascio P."/>
            <person name="Lou Y."/>
            <person name="Lucas S."/>
            <person name="Martin F."/>
            <person name="Montanini B."/>
            <person name="Napoli C."/>
            <person name="Nelson D.R."/>
            <person name="Nelson C."/>
            <person name="Nieminen K."/>
            <person name="Nilsson O."/>
            <person name="Pereda V."/>
            <person name="Peter G."/>
            <person name="Philippe R."/>
            <person name="Pilate G."/>
            <person name="Poliakov A."/>
            <person name="Razumovskaya J."/>
            <person name="Richardson P."/>
            <person name="Rinaldi C."/>
            <person name="Ritland K."/>
            <person name="Rouze P."/>
            <person name="Ryaboy D."/>
            <person name="Schmutz J."/>
            <person name="Schrader J."/>
            <person name="Segerman B."/>
            <person name="Shin H."/>
            <person name="Siddiqui A."/>
            <person name="Sterky F."/>
            <person name="Terry A."/>
            <person name="Tsai C.J."/>
            <person name="Uberbacher E."/>
            <person name="Unneberg P."/>
            <person name="Vahala J."/>
            <person name="Wall K."/>
            <person name="Wessler S."/>
            <person name="Yang G."/>
            <person name="Yin T."/>
            <person name="Douglas C."/>
            <person name="Marra M."/>
            <person name="Sandberg G."/>
            <person name="Van de Peer Y."/>
            <person name="Rokhsar D."/>
        </authorList>
    </citation>
    <scope>NUCLEOTIDE SEQUENCE [LARGE SCALE GENOMIC DNA]</scope>
    <source>
        <strain evidence="3">cv. Nisqually</strain>
    </source>
</reference>
<keyword evidence="1" id="KW-1133">Transmembrane helix</keyword>
<evidence type="ECO:0000313" key="2">
    <source>
        <dbReference type="EMBL" id="PNT12852.1"/>
    </source>
</evidence>
<accession>A0A2K1YII7</accession>
<name>A0A2K1YII7_POPTR</name>
<evidence type="ECO:0000256" key="1">
    <source>
        <dbReference type="SAM" id="Phobius"/>
    </source>
</evidence>
<feature type="transmembrane region" description="Helical" evidence="1">
    <location>
        <begin position="39"/>
        <end position="58"/>
    </location>
</feature>
<keyword evidence="1" id="KW-0472">Membrane</keyword>
<keyword evidence="1" id="KW-0812">Transmembrane</keyword>
<dbReference type="Proteomes" id="UP000006729">
    <property type="component" value="Chromosome 11"/>
</dbReference>
<dbReference type="EMBL" id="CM009300">
    <property type="protein sequence ID" value="PNT12852.1"/>
    <property type="molecule type" value="Genomic_DNA"/>
</dbReference>
<dbReference type="STRING" id="3694.A0A2K1YII7"/>
<gene>
    <name evidence="2" type="ORF">POPTR_011G110600</name>
</gene>
<keyword evidence="3" id="KW-1185">Reference proteome</keyword>